<gene>
    <name evidence="6" type="ORF">VCS650_LOCUS27251</name>
</gene>
<dbReference type="OrthoDB" id="10259720at2759"/>
<dbReference type="GO" id="GO:0005930">
    <property type="term" value="C:axoneme"/>
    <property type="evidence" value="ECO:0007669"/>
    <property type="project" value="InterPro"/>
</dbReference>
<comment type="function">
    <text evidence="4">Required for assembly of dynein regulatory complex (DRC) and inner dynein arm (IDA) complexes, which are responsible for ciliary beat regulation, thereby playing a central role in motility in cilia and flagella. Probably acts together with CCDC40 to form a molecular ruler that determines the 96 nanometer (nm) repeat length and arrangements of components in cilia and flagella. Not required for outer dynein arm complexes assembly.</text>
</comment>
<dbReference type="GO" id="GO:0036159">
    <property type="term" value="P:inner dynein arm assembly"/>
    <property type="evidence" value="ECO:0007669"/>
    <property type="project" value="InterPro"/>
</dbReference>
<feature type="coiled-coil region" evidence="5">
    <location>
        <begin position="118"/>
        <end position="145"/>
    </location>
</feature>
<evidence type="ECO:0000313" key="7">
    <source>
        <dbReference type="Proteomes" id="UP000663891"/>
    </source>
</evidence>
<proteinExistence type="inferred from homology"/>
<organism evidence="6 7">
    <name type="scientific">Adineta steineri</name>
    <dbReference type="NCBI Taxonomy" id="433720"/>
    <lineage>
        <taxon>Eukaryota</taxon>
        <taxon>Metazoa</taxon>
        <taxon>Spiralia</taxon>
        <taxon>Gnathifera</taxon>
        <taxon>Rotifera</taxon>
        <taxon>Eurotatoria</taxon>
        <taxon>Bdelloidea</taxon>
        <taxon>Adinetida</taxon>
        <taxon>Adinetidae</taxon>
        <taxon>Adineta</taxon>
    </lineage>
</organism>
<dbReference type="Pfam" id="PF24161">
    <property type="entry name" value="CCDC39"/>
    <property type="match status" value="1"/>
</dbReference>
<evidence type="ECO:0000256" key="2">
    <source>
        <dbReference type="ARBA" id="ARBA00016725"/>
    </source>
</evidence>
<reference evidence="6" key="1">
    <citation type="submission" date="2021-02" db="EMBL/GenBank/DDBJ databases">
        <authorList>
            <person name="Nowell W R."/>
        </authorList>
    </citation>
    <scope>NUCLEOTIDE SEQUENCE</scope>
</reference>
<sequence>MNLQHIPTWFKNINFFHDEYIDMRIPAALINDENKLLEENVEAKIKEITSKQLDIDENIDRIQLLENHHKIIQDELRTIQRLLIVRRTEETTEQSHVDIDLNEIQRLKRLTMNLDNELIRFNKRKTSFEVEIEQLNKEISIISNETLMEKDALEKLIESIKKHDDETFCFMKYTREDNSRIKVRN</sequence>
<evidence type="ECO:0000256" key="1">
    <source>
        <dbReference type="ARBA" id="ARBA00005805"/>
    </source>
</evidence>
<dbReference type="AlphaFoldDB" id="A0A814YM64"/>
<dbReference type="GO" id="GO:0060287">
    <property type="term" value="P:epithelial cilium movement involved in determination of left/right asymmetry"/>
    <property type="evidence" value="ECO:0007669"/>
    <property type="project" value="TreeGrafter"/>
</dbReference>
<dbReference type="Proteomes" id="UP000663891">
    <property type="component" value="Unassembled WGS sequence"/>
</dbReference>
<evidence type="ECO:0000256" key="4">
    <source>
        <dbReference type="ARBA" id="ARBA00045182"/>
    </source>
</evidence>
<dbReference type="GO" id="GO:0005576">
    <property type="term" value="C:extracellular region"/>
    <property type="evidence" value="ECO:0007669"/>
    <property type="project" value="GOC"/>
</dbReference>
<comment type="similarity">
    <text evidence="1">Belongs to the CCDC39 family.</text>
</comment>
<dbReference type="GO" id="GO:0060285">
    <property type="term" value="P:cilium-dependent cell motility"/>
    <property type="evidence" value="ECO:0007669"/>
    <property type="project" value="TreeGrafter"/>
</dbReference>
<evidence type="ECO:0000256" key="5">
    <source>
        <dbReference type="SAM" id="Coils"/>
    </source>
</evidence>
<name>A0A814YM64_9BILA</name>
<comment type="caution">
    <text evidence="6">The sequence shown here is derived from an EMBL/GenBank/DDBJ whole genome shotgun (WGS) entry which is preliminary data.</text>
</comment>
<accession>A0A814YM64</accession>
<dbReference type="PANTHER" id="PTHR18962">
    <property type="entry name" value="COILED-COIL DOMAIN-CONTAINING PROTEIN 39"/>
    <property type="match status" value="1"/>
</dbReference>
<dbReference type="InterPro" id="IPR033290">
    <property type="entry name" value="CCDC39"/>
</dbReference>
<evidence type="ECO:0000256" key="3">
    <source>
        <dbReference type="ARBA" id="ARBA00023054"/>
    </source>
</evidence>
<keyword evidence="3 5" id="KW-0175">Coiled coil</keyword>
<protein>
    <recommendedName>
        <fullName evidence="2">Coiled-coil domain-containing protein 39</fullName>
    </recommendedName>
</protein>
<dbReference type="EMBL" id="CAJNON010000380">
    <property type="protein sequence ID" value="CAF1231045.1"/>
    <property type="molecule type" value="Genomic_DNA"/>
</dbReference>
<dbReference type="PANTHER" id="PTHR18962:SF0">
    <property type="entry name" value="COILED-COIL DOMAIN-CONTAINING PROTEIN 39"/>
    <property type="match status" value="1"/>
</dbReference>
<evidence type="ECO:0000313" key="6">
    <source>
        <dbReference type="EMBL" id="CAF1231045.1"/>
    </source>
</evidence>